<organism evidence="2 3">
    <name type="scientific">Diploscapter pachys</name>
    <dbReference type="NCBI Taxonomy" id="2018661"/>
    <lineage>
        <taxon>Eukaryota</taxon>
        <taxon>Metazoa</taxon>
        <taxon>Ecdysozoa</taxon>
        <taxon>Nematoda</taxon>
        <taxon>Chromadorea</taxon>
        <taxon>Rhabditida</taxon>
        <taxon>Rhabditina</taxon>
        <taxon>Rhabditomorpha</taxon>
        <taxon>Rhabditoidea</taxon>
        <taxon>Rhabditidae</taxon>
        <taxon>Diploscapter</taxon>
    </lineage>
</organism>
<dbReference type="EMBL" id="LIAE01010745">
    <property type="protein sequence ID" value="PAV55833.1"/>
    <property type="molecule type" value="Genomic_DNA"/>
</dbReference>
<dbReference type="Proteomes" id="UP000218231">
    <property type="component" value="Unassembled WGS sequence"/>
</dbReference>
<gene>
    <name evidence="2" type="ORF">WR25_24931</name>
</gene>
<feature type="compositionally biased region" description="Low complexity" evidence="1">
    <location>
        <begin position="63"/>
        <end position="83"/>
    </location>
</feature>
<accession>A0A2A2J2M8</accession>
<feature type="compositionally biased region" description="Basic and acidic residues" evidence="1">
    <location>
        <begin position="15"/>
        <end position="42"/>
    </location>
</feature>
<feature type="region of interest" description="Disordered" evidence="1">
    <location>
        <begin position="1"/>
        <end position="92"/>
    </location>
</feature>
<reference evidence="2 3" key="1">
    <citation type="journal article" date="2017" name="Curr. Biol.">
        <title>Genome architecture and evolution of a unichromosomal asexual nematode.</title>
        <authorList>
            <person name="Fradin H."/>
            <person name="Zegar C."/>
            <person name="Gutwein M."/>
            <person name="Lucas J."/>
            <person name="Kovtun M."/>
            <person name="Corcoran D."/>
            <person name="Baugh L.R."/>
            <person name="Kiontke K."/>
            <person name="Gunsalus K."/>
            <person name="Fitch D.H."/>
            <person name="Piano F."/>
        </authorList>
    </citation>
    <scope>NUCLEOTIDE SEQUENCE [LARGE SCALE GENOMIC DNA]</scope>
    <source>
        <strain evidence="2">PF1309</strain>
    </source>
</reference>
<comment type="caution">
    <text evidence="2">The sequence shown here is derived from an EMBL/GenBank/DDBJ whole genome shotgun (WGS) entry which is preliminary data.</text>
</comment>
<keyword evidence="3" id="KW-1185">Reference proteome</keyword>
<evidence type="ECO:0000313" key="3">
    <source>
        <dbReference type="Proteomes" id="UP000218231"/>
    </source>
</evidence>
<dbReference type="AlphaFoldDB" id="A0A2A2J2M8"/>
<protein>
    <submittedName>
        <fullName evidence="2">Uncharacterized protein</fullName>
    </submittedName>
</protein>
<feature type="compositionally biased region" description="Low complexity" evidence="1">
    <location>
        <begin position="1"/>
        <end position="14"/>
    </location>
</feature>
<sequence length="92" mass="9667">MKDLISGYRSASRGAESREHERSESRNRGFGDDDRDRRDYRVDSPMSATSGGILRNGGGYSGGQAAFSGGAFSGGAESSRRAAMQSVNSLAG</sequence>
<name>A0A2A2J2M8_9BILA</name>
<evidence type="ECO:0000256" key="1">
    <source>
        <dbReference type="SAM" id="MobiDB-lite"/>
    </source>
</evidence>
<evidence type="ECO:0000313" key="2">
    <source>
        <dbReference type="EMBL" id="PAV55833.1"/>
    </source>
</evidence>
<proteinExistence type="predicted"/>